<dbReference type="EMBL" id="JABFUD020000019">
    <property type="protein sequence ID" value="KAI5064989.1"/>
    <property type="molecule type" value="Genomic_DNA"/>
</dbReference>
<reference evidence="2" key="1">
    <citation type="submission" date="2021-01" db="EMBL/GenBank/DDBJ databases">
        <title>Adiantum capillus-veneris genome.</title>
        <authorList>
            <person name="Fang Y."/>
            <person name="Liao Q."/>
        </authorList>
    </citation>
    <scope>NUCLEOTIDE SEQUENCE</scope>
    <source>
        <strain evidence="2">H3</strain>
        <tissue evidence="2">Leaf</tissue>
    </source>
</reference>
<proteinExistence type="predicted"/>
<accession>A0A9D4Z808</accession>
<evidence type="ECO:0000256" key="1">
    <source>
        <dbReference type="SAM" id="MobiDB-lite"/>
    </source>
</evidence>
<name>A0A9D4Z808_ADICA</name>
<evidence type="ECO:0000313" key="2">
    <source>
        <dbReference type="EMBL" id="KAI5064989.1"/>
    </source>
</evidence>
<evidence type="ECO:0000313" key="3">
    <source>
        <dbReference type="Proteomes" id="UP000886520"/>
    </source>
</evidence>
<organism evidence="2 3">
    <name type="scientific">Adiantum capillus-veneris</name>
    <name type="common">Maidenhair fern</name>
    <dbReference type="NCBI Taxonomy" id="13818"/>
    <lineage>
        <taxon>Eukaryota</taxon>
        <taxon>Viridiplantae</taxon>
        <taxon>Streptophyta</taxon>
        <taxon>Embryophyta</taxon>
        <taxon>Tracheophyta</taxon>
        <taxon>Polypodiopsida</taxon>
        <taxon>Polypodiidae</taxon>
        <taxon>Polypodiales</taxon>
        <taxon>Pteridineae</taxon>
        <taxon>Pteridaceae</taxon>
        <taxon>Vittarioideae</taxon>
        <taxon>Adiantum</taxon>
    </lineage>
</organism>
<dbReference type="AlphaFoldDB" id="A0A9D4Z808"/>
<gene>
    <name evidence="2" type="ORF">GOP47_0019684</name>
</gene>
<keyword evidence="3" id="KW-1185">Reference proteome</keyword>
<protein>
    <submittedName>
        <fullName evidence="2">Uncharacterized protein</fullName>
    </submittedName>
</protein>
<feature type="region of interest" description="Disordered" evidence="1">
    <location>
        <begin position="51"/>
        <end position="70"/>
    </location>
</feature>
<dbReference type="Proteomes" id="UP000886520">
    <property type="component" value="Chromosome 19"/>
</dbReference>
<comment type="caution">
    <text evidence="2">The sequence shown here is derived from an EMBL/GenBank/DDBJ whole genome shotgun (WGS) entry which is preliminary data.</text>
</comment>
<sequence>MHEPSPTKATWSLDFHINEEDKAREEDLIVEADDSRLDEKASLLLRSHACTFGSEPPPPGNLHLMKRGGADDRSQRAGSIVAILKDLLAEGEKLVHPDLMYSQSVINLLRDPHPAVFSSLEMEEKGVDSYGNPFTASLVRRL</sequence>